<proteinExistence type="predicted"/>
<dbReference type="AlphaFoldDB" id="A0A455SHT1"/>
<dbReference type="Pfam" id="PF13474">
    <property type="entry name" value="SnoaL_3"/>
    <property type="match status" value="1"/>
</dbReference>
<protein>
    <recommendedName>
        <fullName evidence="1">SnoaL-like domain-containing protein</fullName>
    </recommendedName>
</protein>
<evidence type="ECO:0000313" key="2">
    <source>
        <dbReference type="EMBL" id="BBH86891.1"/>
    </source>
</evidence>
<feature type="domain" description="SnoaL-like" evidence="1">
    <location>
        <begin position="3"/>
        <end position="60"/>
    </location>
</feature>
<accession>A0A455SHT1</accession>
<sequence>MVRLQDPYIRLYGDTAIVLVREELKGASQGNPIQGQYRVTMVFVRQQGRWLLASMQFSPIAGAHP</sequence>
<dbReference type="Gene3D" id="3.10.450.50">
    <property type="match status" value="1"/>
</dbReference>
<gene>
    <name evidence="2" type="ORF">KTC_16420</name>
</gene>
<name>A0A455SHT1_9CHLR</name>
<dbReference type="EMBL" id="AP019376">
    <property type="protein sequence ID" value="BBH86891.1"/>
    <property type="molecule type" value="Genomic_DNA"/>
</dbReference>
<evidence type="ECO:0000259" key="1">
    <source>
        <dbReference type="Pfam" id="PF13474"/>
    </source>
</evidence>
<dbReference type="SUPFAM" id="SSF54427">
    <property type="entry name" value="NTF2-like"/>
    <property type="match status" value="1"/>
</dbReference>
<dbReference type="InterPro" id="IPR032710">
    <property type="entry name" value="NTF2-like_dom_sf"/>
</dbReference>
<reference evidence="2" key="1">
    <citation type="submission" date="2018-12" db="EMBL/GenBank/DDBJ databases">
        <title>Novel natural products biosynthetic potential of the class Ktedonobacteria.</title>
        <authorList>
            <person name="Zheng Y."/>
            <person name="Saitou A."/>
            <person name="Wang C.M."/>
            <person name="Toyoda A."/>
            <person name="Minakuchi Y."/>
            <person name="Sekiguchi Y."/>
            <person name="Ueda K."/>
            <person name="Takano H."/>
            <person name="Sakai Y."/>
            <person name="Yokota A."/>
            <person name="Yabe S."/>
        </authorList>
    </citation>
    <scope>NUCLEOTIDE SEQUENCE</scope>
    <source>
        <strain evidence="2">COM3</strain>
    </source>
</reference>
<dbReference type="InterPro" id="IPR037401">
    <property type="entry name" value="SnoaL-like"/>
</dbReference>
<organism evidence="2">
    <name type="scientific">Thermosporothrix sp. COM3</name>
    <dbReference type="NCBI Taxonomy" id="2490863"/>
    <lineage>
        <taxon>Bacteria</taxon>
        <taxon>Bacillati</taxon>
        <taxon>Chloroflexota</taxon>
        <taxon>Ktedonobacteria</taxon>
        <taxon>Ktedonobacterales</taxon>
        <taxon>Thermosporotrichaceae</taxon>
        <taxon>Thermosporothrix</taxon>
    </lineage>
</organism>